<proteinExistence type="predicted"/>
<evidence type="ECO:0000313" key="2">
    <source>
        <dbReference type="EMBL" id="CAB4217242.1"/>
    </source>
</evidence>
<reference evidence="2" key="1">
    <citation type="submission" date="2020-05" db="EMBL/GenBank/DDBJ databases">
        <authorList>
            <person name="Chiriac C."/>
            <person name="Salcher M."/>
            <person name="Ghai R."/>
            <person name="Kavagutti S V."/>
        </authorList>
    </citation>
    <scope>NUCLEOTIDE SEQUENCE</scope>
</reference>
<protein>
    <recommendedName>
        <fullName evidence="3">Tail assembly chaperone</fullName>
    </recommendedName>
</protein>
<accession>A0A6J5SP05</accession>
<dbReference type="EMBL" id="LR797439">
    <property type="protein sequence ID" value="CAB4217242.1"/>
    <property type="molecule type" value="Genomic_DNA"/>
</dbReference>
<sequence length="91" mass="10228">MYENMLVFMDGSTTPVVVEPLTVDVWAYNELADKAKAKLSMAPMQLTIAYCQLVDPEPKTLEVIRKWAREHRVTIEVAETVDPTQSEASDA</sequence>
<dbReference type="EMBL" id="LR797083">
    <property type="protein sequence ID" value="CAB4185899.1"/>
    <property type="molecule type" value="Genomic_DNA"/>
</dbReference>
<name>A0A6J5SP05_9CAUD</name>
<organism evidence="2">
    <name type="scientific">uncultured Caudovirales phage</name>
    <dbReference type="NCBI Taxonomy" id="2100421"/>
    <lineage>
        <taxon>Viruses</taxon>
        <taxon>Duplodnaviria</taxon>
        <taxon>Heunggongvirae</taxon>
        <taxon>Uroviricota</taxon>
        <taxon>Caudoviricetes</taxon>
        <taxon>Peduoviridae</taxon>
        <taxon>Maltschvirus</taxon>
        <taxon>Maltschvirus maltsch</taxon>
    </lineage>
</organism>
<evidence type="ECO:0008006" key="3">
    <source>
        <dbReference type="Google" id="ProtNLM"/>
    </source>
</evidence>
<gene>
    <name evidence="1" type="ORF">UFOVP1143_3</name>
    <name evidence="2" type="ORF">UFOVP1504_21</name>
</gene>
<evidence type="ECO:0000313" key="1">
    <source>
        <dbReference type="EMBL" id="CAB4185899.1"/>
    </source>
</evidence>